<evidence type="ECO:0000256" key="7">
    <source>
        <dbReference type="ARBA" id="ARBA00022989"/>
    </source>
</evidence>
<dbReference type="AlphaFoldDB" id="A0A088CIH7"/>
<dbReference type="InterPro" id="IPR036512">
    <property type="entry name" value="PSII_PsbZ_sf"/>
</dbReference>
<evidence type="ECO:0000256" key="10">
    <source>
        <dbReference type="ARBA" id="ARBA00023276"/>
    </source>
</evidence>
<evidence type="ECO:0000256" key="9">
    <source>
        <dbReference type="ARBA" id="ARBA00023136"/>
    </source>
</evidence>
<keyword evidence="7 12" id="KW-1133">Transmembrane helix</keyword>
<sequence>MTFLFQLTAFALVAVSFLLVVGVPVIFASPEGWTSNKGLVFRGVSVWFLLVFSVGFLNAIVA</sequence>
<dbReference type="GeneID" id="20356182"/>
<comment type="subcellular location">
    <subcellularLocation>
        <location evidence="1">Membrane</location>
        <topology evidence="1">Multi-pass membrane protein</topology>
    </subcellularLocation>
    <subcellularLocation>
        <location evidence="12">Plastid</location>
        <location evidence="12">Chloroplast thylakoid membrane</location>
        <topology evidence="12">Multi-pass membrane protein</topology>
    </subcellularLocation>
</comment>
<evidence type="ECO:0000256" key="8">
    <source>
        <dbReference type="ARBA" id="ARBA00023078"/>
    </source>
</evidence>
<organism evidence="15">
    <name type="scientific">Nephroselmis astigmatica</name>
    <dbReference type="NCBI Taxonomy" id="259378"/>
    <lineage>
        <taxon>Eukaryota</taxon>
        <taxon>Viridiplantae</taxon>
        <taxon>Chlorophyta</taxon>
        <taxon>Nephroselmidophyceae</taxon>
        <taxon>Nephroselmidales</taxon>
        <taxon>Nephroselmidaceae</taxon>
        <taxon>Nephroselmis</taxon>
    </lineage>
</organism>
<dbReference type="PANTHER" id="PTHR34971">
    <property type="entry name" value="PHOTOSYSTEM II REACTION CENTER PROTEIN Z"/>
    <property type="match status" value="1"/>
</dbReference>
<dbReference type="GO" id="GO:0009539">
    <property type="term" value="C:photosystem II reaction center"/>
    <property type="evidence" value="ECO:0007669"/>
    <property type="project" value="InterPro"/>
</dbReference>
<dbReference type="GO" id="GO:0042549">
    <property type="term" value="P:photosystem II stabilization"/>
    <property type="evidence" value="ECO:0007669"/>
    <property type="project" value="InterPro"/>
</dbReference>
<evidence type="ECO:0000256" key="3">
    <source>
        <dbReference type="ARBA" id="ARBA00021665"/>
    </source>
</evidence>
<keyword evidence="15" id="KW-0934">Plastid</keyword>
<evidence type="ECO:0000256" key="2">
    <source>
        <dbReference type="ARBA" id="ARBA00008367"/>
    </source>
</evidence>
<dbReference type="Gene3D" id="1.10.287.740">
    <property type="entry name" value="Photosystem II PsbZ, reaction centre"/>
    <property type="match status" value="1"/>
</dbReference>
<keyword evidence="6 12" id="KW-0812">Transmembrane</keyword>
<keyword evidence="9 12" id="KW-0472">Membrane</keyword>
<dbReference type="RefSeq" id="YP_009057840.1">
    <property type="nucleotide sequence ID" value="NC_024829.1"/>
</dbReference>
<evidence type="ECO:0000256" key="6">
    <source>
        <dbReference type="ARBA" id="ARBA00022692"/>
    </source>
</evidence>
<name>A0A088CIH7_9CHLO</name>
<evidence type="ECO:0000256" key="11">
    <source>
        <dbReference type="ARBA" id="ARBA00038734"/>
    </source>
</evidence>
<dbReference type="HAMAP" id="MF_00644">
    <property type="entry name" value="PSII_PsbZ"/>
    <property type="match status" value="1"/>
</dbReference>
<proteinExistence type="inferred from homology"/>
<dbReference type="SUPFAM" id="SSF161055">
    <property type="entry name" value="PsbZ-like"/>
    <property type="match status" value="1"/>
</dbReference>
<keyword evidence="8 12" id="KW-0793">Thylakoid</keyword>
<dbReference type="GO" id="GO:0015979">
    <property type="term" value="P:photosynthesis"/>
    <property type="evidence" value="ECO:0007669"/>
    <property type="project" value="UniProtKB-UniRule"/>
</dbReference>
<dbReference type="PANTHER" id="PTHR34971:SF2">
    <property type="entry name" value="PHOTOSYSTEM II REACTION CENTER PROTEIN Z"/>
    <property type="match status" value="1"/>
</dbReference>
<reference evidence="15" key="1">
    <citation type="journal article" date="2014" name="BMC Genomics">
        <title>Six newly sequenced chloroplast genomes from prasinophyte green algae provide insights into the relationships among prasinophyte lineages and the diversity of streamlined genome architecture in picoplanktonic species.</title>
        <authorList>
            <person name="Lemieux C."/>
            <person name="Otis C."/>
            <person name="Turmel M."/>
        </authorList>
    </citation>
    <scope>NUCLEOTIDE SEQUENCE</scope>
</reference>
<dbReference type="EMBL" id="KJ746600">
    <property type="protein sequence ID" value="AID67710.1"/>
    <property type="molecule type" value="Genomic_DNA"/>
</dbReference>
<evidence type="ECO:0000256" key="12">
    <source>
        <dbReference type="HAMAP-Rule" id="MF_00644"/>
    </source>
</evidence>
<comment type="subunit">
    <text evidence="11 12">PSII is composed of 1 copy each of membrane proteins PsbA, PsbB, PsbC, PsbD, PsbE, PsbF, PsbH, PsbI, PsbJ, PsbK, PsbL, PsbM, PsbT, PsbY, PsbZ, Psb30/Ycf12, at least 3 peripheral proteins of the oxygen-evolving complex and a large number of cofactors. It forms dimeric complexes.</text>
</comment>
<keyword evidence="5 12" id="KW-0602">Photosynthesis</keyword>
<evidence type="ECO:0000256" key="14">
    <source>
        <dbReference type="SAM" id="Phobius"/>
    </source>
</evidence>
<evidence type="ECO:0000256" key="13">
    <source>
        <dbReference type="RuleBase" id="RU003472"/>
    </source>
</evidence>
<accession>A0A088CIH7</accession>
<geneLocation type="chloroplast" evidence="15"/>
<comment type="function">
    <text evidence="12">May control the interaction of photosystem II (PSII) cores with the light-harvesting antenna, regulates electron flow through the 2 photosystem reaction centers. PSII is a light-driven water plastoquinone oxidoreductase, using light energy to abstract electrons from H(2)O, generating a proton gradient subsequently used for ATP formation.</text>
</comment>
<comment type="similarity">
    <text evidence="2 12 13">Belongs to the PsbZ family.</text>
</comment>
<evidence type="ECO:0000256" key="5">
    <source>
        <dbReference type="ARBA" id="ARBA00022531"/>
    </source>
</evidence>
<dbReference type="NCBIfam" id="TIGR03043">
    <property type="entry name" value="PS_II_psbZ"/>
    <property type="match status" value="1"/>
</dbReference>
<gene>
    <name evidence="12 15" type="primary">psbZ</name>
</gene>
<dbReference type="GO" id="GO:0009535">
    <property type="term" value="C:chloroplast thylakoid membrane"/>
    <property type="evidence" value="ECO:0007669"/>
    <property type="project" value="UniProtKB-SubCell"/>
</dbReference>
<feature type="transmembrane region" description="Helical" evidence="14">
    <location>
        <begin position="44"/>
        <end position="61"/>
    </location>
</feature>
<evidence type="ECO:0000256" key="1">
    <source>
        <dbReference type="ARBA" id="ARBA00004141"/>
    </source>
</evidence>
<dbReference type="Pfam" id="PF01737">
    <property type="entry name" value="Ycf9"/>
    <property type="match status" value="1"/>
</dbReference>
<keyword evidence="10 12" id="KW-0604">Photosystem II</keyword>
<keyword evidence="4 12" id="KW-0674">Reaction center</keyword>
<protein>
    <recommendedName>
        <fullName evidence="3 12">Photosystem II reaction center protein Z</fullName>
        <shortName evidence="12">PSII-Z</shortName>
    </recommendedName>
</protein>
<dbReference type="InterPro" id="IPR002644">
    <property type="entry name" value="PSII_PsbZ"/>
</dbReference>
<evidence type="ECO:0000313" key="15">
    <source>
        <dbReference type="EMBL" id="AID67710.1"/>
    </source>
</evidence>
<evidence type="ECO:0000256" key="4">
    <source>
        <dbReference type="ARBA" id="ARBA00022469"/>
    </source>
</evidence>
<comment type="function">
    <text evidence="13">Controls the interaction of photosystem II (PSII) cores with the light-harvesting antenna, regulates electron flow through the 2 photosystem reaction centers. PSII is a light-driven water plastoquinone oxidoreductase, using light energy to abstract electrons from H(2)O, generating a proton gradient subsequently used for ATP formation.</text>
</comment>
<keyword evidence="15" id="KW-0150">Chloroplast</keyword>